<evidence type="ECO:0000256" key="5">
    <source>
        <dbReference type="ARBA" id="ARBA00022989"/>
    </source>
</evidence>
<evidence type="ECO:0000256" key="2">
    <source>
        <dbReference type="ARBA" id="ARBA00022448"/>
    </source>
</evidence>
<feature type="transmembrane region" description="Helical" evidence="8">
    <location>
        <begin position="143"/>
        <end position="162"/>
    </location>
</feature>
<accession>A0A5Q2FAM6</accession>
<feature type="transmembrane region" description="Helical" evidence="8">
    <location>
        <begin position="442"/>
        <end position="460"/>
    </location>
</feature>
<proteinExistence type="predicted"/>
<feature type="transmembrane region" description="Helical" evidence="8">
    <location>
        <begin position="174"/>
        <end position="194"/>
    </location>
</feature>
<feature type="domain" description="Major facilitator superfamily (MFS) profile" evidence="9">
    <location>
        <begin position="48"/>
        <end position="499"/>
    </location>
</feature>
<dbReference type="Gene3D" id="1.20.1720.10">
    <property type="entry name" value="Multidrug resistance protein D"/>
    <property type="match status" value="1"/>
</dbReference>
<feature type="transmembrane region" description="Helical" evidence="8">
    <location>
        <begin position="336"/>
        <end position="356"/>
    </location>
</feature>
<feature type="transmembrane region" description="Helical" evidence="8">
    <location>
        <begin position="46"/>
        <end position="70"/>
    </location>
</feature>
<dbReference type="CDD" id="cd17321">
    <property type="entry name" value="MFS_MMR_MDR_like"/>
    <property type="match status" value="1"/>
</dbReference>
<feature type="transmembrane region" description="Helical" evidence="8">
    <location>
        <begin position="114"/>
        <end position="131"/>
    </location>
</feature>
<reference evidence="10 11" key="1">
    <citation type="submission" date="2019-10" db="EMBL/GenBank/DDBJ databases">
        <title>Genomic analysis of Raineyella sp. CBA3103.</title>
        <authorList>
            <person name="Roh S.W."/>
        </authorList>
    </citation>
    <scope>NUCLEOTIDE SEQUENCE [LARGE SCALE GENOMIC DNA]</scope>
    <source>
        <strain evidence="10 11">CBA3103</strain>
    </source>
</reference>
<evidence type="ECO:0000256" key="7">
    <source>
        <dbReference type="SAM" id="MobiDB-lite"/>
    </source>
</evidence>
<dbReference type="Gene3D" id="1.20.1250.20">
    <property type="entry name" value="MFS general substrate transporter like domains"/>
    <property type="match status" value="1"/>
</dbReference>
<feature type="transmembrane region" description="Helical" evidence="8">
    <location>
        <begin position="399"/>
        <end position="421"/>
    </location>
</feature>
<dbReference type="AlphaFoldDB" id="A0A5Q2FAM6"/>
<dbReference type="PANTHER" id="PTHR42718">
    <property type="entry name" value="MAJOR FACILITATOR SUPERFAMILY MULTIDRUG TRANSPORTER MFSC"/>
    <property type="match status" value="1"/>
</dbReference>
<comment type="subcellular location">
    <subcellularLocation>
        <location evidence="1">Cell membrane</location>
        <topology evidence="1">Multi-pass membrane protein</topology>
    </subcellularLocation>
</comment>
<dbReference type="EMBL" id="CP045725">
    <property type="protein sequence ID" value="QGF23431.1"/>
    <property type="molecule type" value="Genomic_DNA"/>
</dbReference>
<evidence type="ECO:0000256" key="8">
    <source>
        <dbReference type="SAM" id="Phobius"/>
    </source>
</evidence>
<dbReference type="SUPFAM" id="SSF103473">
    <property type="entry name" value="MFS general substrate transporter"/>
    <property type="match status" value="1"/>
</dbReference>
<feature type="transmembrane region" description="Helical" evidence="8">
    <location>
        <begin position="368"/>
        <end position="387"/>
    </location>
</feature>
<feature type="transmembrane region" description="Helical" evidence="8">
    <location>
        <begin position="303"/>
        <end position="324"/>
    </location>
</feature>
<dbReference type="PROSITE" id="PS00216">
    <property type="entry name" value="SUGAR_TRANSPORT_1"/>
    <property type="match status" value="1"/>
</dbReference>
<protein>
    <submittedName>
        <fullName evidence="10">MFS transporter</fullName>
    </submittedName>
</protein>
<organism evidence="10 11">
    <name type="scientific">Raineyella fluvialis</name>
    <dbReference type="NCBI Taxonomy" id="2662261"/>
    <lineage>
        <taxon>Bacteria</taxon>
        <taxon>Bacillati</taxon>
        <taxon>Actinomycetota</taxon>
        <taxon>Actinomycetes</taxon>
        <taxon>Propionibacteriales</taxon>
        <taxon>Propionibacteriaceae</taxon>
        <taxon>Raineyella</taxon>
    </lineage>
</organism>
<keyword evidence="4 8" id="KW-0812">Transmembrane</keyword>
<feature type="region of interest" description="Disordered" evidence="7">
    <location>
        <begin position="18"/>
        <end position="39"/>
    </location>
</feature>
<keyword evidence="6 8" id="KW-0472">Membrane</keyword>
<feature type="transmembrane region" description="Helical" evidence="8">
    <location>
        <begin position="82"/>
        <end position="102"/>
    </location>
</feature>
<keyword evidence="2" id="KW-0813">Transport</keyword>
<keyword evidence="3" id="KW-1003">Cell membrane</keyword>
<dbReference type="KEGG" id="rain:Rai3103_06855"/>
<dbReference type="GO" id="GO:0022857">
    <property type="term" value="F:transmembrane transporter activity"/>
    <property type="evidence" value="ECO:0007669"/>
    <property type="project" value="InterPro"/>
</dbReference>
<evidence type="ECO:0000256" key="3">
    <source>
        <dbReference type="ARBA" id="ARBA00022475"/>
    </source>
</evidence>
<gene>
    <name evidence="10" type="ORF">Rai3103_06855</name>
</gene>
<feature type="transmembrane region" description="Helical" evidence="8">
    <location>
        <begin position="475"/>
        <end position="495"/>
    </location>
</feature>
<evidence type="ECO:0000256" key="6">
    <source>
        <dbReference type="ARBA" id="ARBA00023136"/>
    </source>
</evidence>
<keyword evidence="5 8" id="KW-1133">Transmembrane helix</keyword>
<feature type="transmembrane region" description="Helical" evidence="8">
    <location>
        <begin position="262"/>
        <end position="282"/>
    </location>
</feature>
<dbReference type="Proteomes" id="UP000386847">
    <property type="component" value="Chromosome"/>
</dbReference>
<evidence type="ECO:0000256" key="4">
    <source>
        <dbReference type="ARBA" id="ARBA00022692"/>
    </source>
</evidence>
<dbReference type="InterPro" id="IPR011701">
    <property type="entry name" value="MFS"/>
</dbReference>
<dbReference type="PRINTS" id="PR01036">
    <property type="entry name" value="TCRTETB"/>
</dbReference>
<evidence type="ECO:0000313" key="11">
    <source>
        <dbReference type="Proteomes" id="UP000386847"/>
    </source>
</evidence>
<keyword evidence="11" id="KW-1185">Reference proteome</keyword>
<sequence length="516" mass="53369">MSWPSRLGVGPAACVADRGLETPVTSPHPTEGTRMPRPTRSASHRWWTLAVVSLTQLLIVLDGTIVNVALPRAQADLGLSDASRQWVVTAYALAFGSFLLLGGRVADFWGRKRTYLLGLVAFGAGSAWGGLTDTAAGLLAARGLQGLAAAFMAPAALAFVTLTFPDGPERNRAFAIFGSLAGLGSALGMLLGGVLTEFFSWRWCLLVNVPLTGLGLIAGWRLLEESRAEGDRRYDVAGAFTVTFGSGALVYGLTLAEQAANAPIAVALVILGAAAVAAFVLIEHRSPHPLLPLRVLTDRTRAAGFSIQALLGAVGVGVMVFLAFHLQLVMKLPPLLAGLGTLPFTASLMSTVPYAIRLLDRVGPRRQLVVGPLISAAGLFFLSRITVDGGYWTQVLPGVVLMGVGMGFTVVPLNNLALYGVEPRDAGVASATATATNQSGGSVGLAVFTALAAMVSRATVHGTNPLEATLTGNRAVFALGACIFAAIAVVALALVRPGAEVESASPGREAMAGSRG</sequence>
<dbReference type="PANTHER" id="PTHR42718:SF46">
    <property type="entry name" value="BLR6921 PROTEIN"/>
    <property type="match status" value="1"/>
</dbReference>
<dbReference type="InterPro" id="IPR005829">
    <property type="entry name" value="Sugar_transporter_CS"/>
</dbReference>
<feature type="transmembrane region" description="Helical" evidence="8">
    <location>
        <begin position="200"/>
        <end position="223"/>
    </location>
</feature>
<evidence type="ECO:0000256" key="1">
    <source>
        <dbReference type="ARBA" id="ARBA00004651"/>
    </source>
</evidence>
<dbReference type="InterPro" id="IPR036259">
    <property type="entry name" value="MFS_trans_sf"/>
</dbReference>
<dbReference type="Pfam" id="PF07690">
    <property type="entry name" value="MFS_1"/>
    <property type="match status" value="1"/>
</dbReference>
<feature type="transmembrane region" description="Helical" evidence="8">
    <location>
        <begin position="235"/>
        <end position="256"/>
    </location>
</feature>
<dbReference type="InterPro" id="IPR020846">
    <property type="entry name" value="MFS_dom"/>
</dbReference>
<name>A0A5Q2FAM6_9ACTN</name>
<dbReference type="PROSITE" id="PS50850">
    <property type="entry name" value="MFS"/>
    <property type="match status" value="1"/>
</dbReference>
<evidence type="ECO:0000259" key="9">
    <source>
        <dbReference type="PROSITE" id="PS50850"/>
    </source>
</evidence>
<evidence type="ECO:0000313" key="10">
    <source>
        <dbReference type="EMBL" id="QGF23431.1"/>
    </source>
</evidence>
<dbReference type="GO" id="GO:0005886">
    <property type="term" value="C:plasma membrane"/>
    <property type="evidence" value="ECO:0007669"/>
    <property type="project" value="UniProtKB-SubCell"/>
</dbReference>